<dbReference type="PANTHER" id="PTHR39072">
    <property type="entry name" value="RE48511P"/>
    <property type="match status" value="1"/>
</dbReference>
<proteinExistence type="predicted"/>
<feature type="compositionally biased region" description="Polar residues" evidence="1">
    <location>
        <begin position="1013"/>
        <end position="1028"/>
    </location>
</feature>
<feature type="compositionally biased region" description="Basic residues" evidence="1">
    <location>
        <begin position="1689"/>
        <end position="1702"/>
    </location>
</feature>
<protein>
    <recommendedName>
        <fullName evidence="2">DUF4758 domain-containing protein</fullName>
    </recommendedName>
</protein>
<gene>
    <name evidence="3" type="ORF">HPB51_000949</name>
</gene>
<feature type="compositionally biased region" description="Basic residues" evidence="1">
    <location>
        <begin position="1537"/>
        <end position="1549"/>
    </location>
</feature>
<reference evidence="3" key="2">
    <citation type="submission" date="2021-09" db="EMBL/GenBank/DDBJ databases">
        <authorList>
            <person name="Jia N."/>
            <person name="Wang J."/>
            <person name="Shi W."/>
            <person name="Du L."/>
            <person name="Sun Y."/>
            <person name="Zhan W."/>
            <person name="Jiang J."/>
            <person name="Wang Q."/>
            <person name="Zhang B."/>
            <person name="Ji P."/>
            <person name="Sakyi L.B."/>
            <person name="Cui X."/>
            <person name="Yuan T."/>
            <person name="Jiang B."/>
            <person name="Yang W."/>
            <person name="Lam T.T.-Y."/>
            <person name="Chang Q."/>
            <person name="Ding S."/>
            <person name="Wang X."/>
            <person name="Zhu J."/>
            <person name="Ruan X."/>
            <person name="Zhao L."/>
            <person name="Wei J."/>
            <person name="Que T."/>
            <person name="Du C."/>
            <person name="Cheng J."/>
            <person name="Dai P."/>
            <person name="Han X."/>
            <person name="Huang E."/>
            <person name="Gao Y."/>
            <person name="Liu J."/>
            <person name="Shao H."/>
            <person name="Ye R."/>
            <person name="Li L."/>
            <person name="Wei W."/>
            <person name="Wang X."/>
            <person name="Wang C."/>
            <person name="Huo Q."/>
            <person name="Li W."/>
            <person name="Guo W."/>
            <person name="Chen H."/>
            <person name="Chen S."/>
            <person name="Zhou L."/>
            <person name="Zhou L."/>
            <person name="Ni X."/>
            <person name="Tian J."/>
            <person name="Zhou Y."/>
            <person name="Sheng Y."/>
            <person name="Liu T."/>
            <person name="Pan Y."/>
            <person name="Xia L."/>
            <person name="Li J."/>
            <person name="Zhao F."/>
            <person name="Cao W."/>
        </authorList>
    </citation>
    <scope>NUCLEOTIDE SEQUENCE</scope>
    <source>
        <strain evidence="3">Rmic-2018</strain>
        <tissue evidence="3">Larvae</tissue>
    </source>
</reference>
<feature type="region of interest" description="Disordered" evidence="1">
    <location>
        <begin position="134"/>
        <end position="168"/>
    </location>
</feature>
<feature type="domain" description="DUF4758" evidence="2">
    <location>
        <begin position="830"/>
        <end position="1000"/>
    </location>
</feature>
<feature type="region of interest" description="Disordered" evidence="1">
    <location>
        <begin position="702"/>
        <end position="786"/>
    </location>
</feature>
<feature type="region of interest" description="Disordered" evidence="1">
    <location>
        <begin position="1013"/>
        <end position="1036"/>
    </location>
</feature>
<feature type="compositionally biased region" description="Low complexity" evidence="1">
    <location>
        <begin position="773"/>
        <end position="785"/>
    </location>
</feature>
<feature type="domain" description="DUF4758" evidence="2">
    <location>
        <begin position="1279"/>
        <end position="1337"/>
    </location>
</feature>
<evidence type="ECO:0000313" key="3">
    <source>
        <dbReference type="EMBL" id="KAH8022649.1"/>
    </source>
</evidence>
<feature type="region of interest" description="Disordered" evidence="1">
    <location>
        <begin position="2254"/>
        <end position="2289"/>
    </location>
</feature>
<dbReference type="VEuPathDB" id="VectorBase:LOC119172825"/>
<feature type="compositionally biased region" description="Polar residues" evidence="1">
    <location>
        <begin position="146"/>
        <end position="166"/>
    </location>
</feature>
<evidence type="ECO:0000256" key="1">
    <source>
        <dbReference type="SAM" id="MobiDB-lite"/>
    </source>
</evidence>
<feature type="compositionally biased region" description="Polar residues" evidence="1">
    <location>
        <begin position="734"/>
        <end position="750"/>
    </location>
</feature>
<feature type="domain" description="DUF4758" evidence="2">
    <location>
        <begin position="1078"/>
        <end position="1138"/>
    </location>
</feature>
<feature type="region of interest" description="Disordered" evidence="1">
    <location>
        <begin position="1505"/>
        <end position="1620"/>
    </location>
</feature>
<feature type="compositionally biased region" description="Basic residues" evidence="1">
    <location>
        <begin position="1881"/>
        <end position="1895"/>
    </location>
</feature>
<feature type="domain" description="DUF4758" evidence="2">
    <location>
        <begin position="1347"/>
        <end position="1399"/>
    </location>
</feature>
<name>A0A9J6DL87_RHIMP</name>
<keyword evidence="4" id="KW-1185">Reference proteome</keyword>
<dbReference type="InterPro" id="IPR031866">
    <property type="entry name" value="DUF4758"/>
</dbReference>
<dbReference type="VEuPathDB" id="VectorBase:LOC119172278"/>
<reference evidence="3" key="1">
    <citation type="journal article" date="2020" name="Cell">
        <title>Large-Scale Comparative Analyses of Tick Genomes Elucidate Their Genetic Diversity and Vector Capacities.</title>
        <authorList>
            <consortium name="Tick Genome and Microbiome Consortium (TIGMIC)"/>
            <person name="Jia N."/>
            <person name="Wang J."/>
            <person name="Shi W."/>
            <person name="Du L."/>
            <person name="Sun Y."/>
            <person name="Zhan W."/>
            <person name="Jiang J.F."/>
            <person name="Wang Q."/>
            <person name="Zhang B."/>
            <person name="Ji P."/>
            <person name="Bell-Sakyi L."/>
            <person name="Cui X.M."/>
            <person name="Yuan T.T."/>
            <person name="Jiang B.G."/>
            <person name="Yang W.F."/>
            <person name="Lam T.T."/>
            <person name="Chang Q.C."/>
            <person name="Ding S.J."/>
            <person name="Wang X.J."/>
            <person name="Zhu J.G."/>
            <person name="Ruan X.D."/>
            <person name="Zhao L."/>
            <person name="Wei J.T."/>
            <person name="Ye R.Z."/>
            <person name="Que T.C."/>
            <person name="Du C.H."/>
            <person name="Zhou Y.H."/>
            <person name="Cheng J.X."/>
            <person name="Dai P.F."/>
            <person name="Guo W.B."/>
            <person name="Han X.H."/>
            <person name="Huang E.J."/>
            <person name="Li L.F."/>
            <person name="Wei W."/>
            <person name="Gao Y.C."/>
            <person name="Liu J.Z."/>
            <person name="Shao H.Z."/>
            <person name="Wang X."/>
            <person name="Wang C.C."/>
            <person name="Yang T.C."/>
            <person name="Huo Q.B."/>
            <person name="Li W."/>
            <person name="Chen H.Y."/>
            <person name="Chen S.E."/>
            <person name="Zhou L.G."/>
            <person name="Ni X.B."/>
            <person name="Tian J.H."/>
            <person name="Sheng Y."/>
            <person name="Liu T."/>
            <person name="Pan Y.S."/>
            <person name="Xia L.Y."/>
            <person name="Li J."/>
            <person name="Zhao F."/>
            <person name="Cao W.C."/>
        </authorList>
    </citation>
    <scope>NUCLEOTIDE SEQUENCE</scope>
    <source>
        <strain evidence="3">Rmic-2018</strain>
    </source>
</reference>
<feature type="domain" description="DUF4758" evidence="2">
    <location>
        <begin position="1419"/>
        <end position="1461"/>
    </location>
</feature>
<feature type="compositionally biased region" description="Acidic residues" evidence="1">
    <location>
        <begin position="1771"/>
        <end position="1781"/>
    </location>
</feature>
<feature type="compositionally biased region" description="Low complexity" evidence="1">
    <location>
        <begin position="1896"/>
        <end position="1906"/>
    </location>
</feature>
<feature type="region of interest" description="Disordered" evidence="1">
    <location>
        <begin position="1637"/>
        <end position="1906"/>
    </location>
</feature>
<sequence length="2289" mass="252876">MISQPSETPNLEETKRNLESSTVVRTYYTTYTYFTTFETDGKPTVSSREEILTNYVTMTPHDIISNVSPTTVSPEVQPTHVSMTEETPPLLSSLPEGIDLRELLRNVPFYTEGSTVLSSRTEVVSNVVGPTAANLPAGFQVDHTDSQSPIESTESAQVSSSVTTDGISDRVSSEAESIVLHSLVQESATEVPSPSLTLKLDSSFQKASSTFQNRPFKFRLRTPILRSRTRLPPPPGAHISSALGAPLIVVRNKRNTEPKDLAVAEARGDETYATPVTYYTTFTYFTTYLKPDGRTSVASNQQVISSVHYPTQRIAPTRTIFHDQIHRTEPVRVYPSHQGVTECIRCRSDIKTVYVTHTDYITEFFQGRPVTSTRYVTLTNYVTVTPGQTVYEHRPSQVVAVPGCVHCRQQPQYTTHTYYTTVLVAGQPVTSTRYDTVTNYVTVTVTEEPIHQRTRPTIVQPIVPHRPATAIDTFYTTYTYFTTKVVHGSPTVSTRYETLTNYVTRTRDDGVAGRAIQPTEVYQPVIIQPTPIRDTVYTTYTYFTTRLIHGRPSVETRYETKTDYVTVTVTEQARIRPTQVYKPLYSTVPGYAPHHTAYTTYTFYTTHYLEGRPVVDTRASVAPEPSKQDLQQGQTQSRLDNVQERIQEQLPVFQKIVPSRRRRSSPATRLPFAISDSGLAQAEYELVGGRGDMFEVPRHRAQRGLSDDVNAPQARPGRKMLSHGRFPRSPLRDGTSTSFAHLRHNANSLKGSRLPPQRFLPKPSASSVSLSDTQLYQHQQTHPQQVVSEPAVYLKPSVYYREARRNEKDYEGLRRTARLEPSFIATPSPLTFYTTFSHFTTVLSDGRPSVSTRLEVITNVFTDVVLPTRTTNEVPPRKRSRDVEKGEANTVVSEDTTTLNLNRRPQARKLLSLSSKENEFSVPYQFVVTDDEEASANRHKPGLVPRSAGNERSSADKAKDHPVGLIQSAEARAVRNGATTVYATEVYGTFINGAYAQVVSTAVRVFSEQNQHSSSHVASRQELSTSPGSPAPTRPTGLISSIANTVIHDSTTTAYTTNIYGTYIRGMYAHVAQTTSTVIKAQASKSVSSITKSQEYKTGLISSLVNTEIHDATTTVWKTHVYGTFVNGFYAHIASTASEILKPSKNAFVQTPVSQIPTRTSVPSQQTKTKSYTTGLLSARTNVVVNGGTSTEVVTNIYGTFVGDLYAQVARTTSRVLTKTAASKTDAVKPITATKPTGIVSSTVQSVTHGDVVTYYTTEIYGTSVGNLYAQLAKTSTRTETIKPTSTKAATQPFLQKTGLLSSSVFSSEVHGASTTLHISEVYGTYIGDAYAQFGRSTRRIVTPTETYKEAAKTESQKTGLVSSIVSTEVQSGKTTVHTTEIHGTYINGFYAHIARKTSSILKPALVKATQAPAVIENTETLISSEVSTEIRNGATTLHTTNVYGTHINGFYAHVARSTSSVIPRTTASSSASETLKTGLVSRSVRSDVHDGRSIETEIFLETSVSTESSHTNEILEKSSTETQETVTTRIRPIFPTRRRPNGVKRPNHRQPGDLRDEEEEPEDYGKNEFLDEEDEDYNEYEEKQLQTPEPRSSKRHRPTRAGYTRGPRQPQTTHQLKHQAEDEEYDLYHDDDYEQVTARSKSQANRNEDTKQASPASGVNIRPFRRDRVSYAPPSRVVNKPAFTLQLRRPHGRQRLNSRRPLKPEDEEIEAEEAVHSSAATPQLHLGRRRGSARPLAGKSHVRAPFTRTRPSAVDKTYGINPSRVKSEEEYSDYEEDDDYTAERNPRGRGRPKPTSRGPQSVVRGRVNVGARPLGRPQQHTEEDNSNEDSQSNARNRGRQNPVAKGRRNQNRARAPNLKSSFNTVKDDEESPNLPFARLRGNRRRSSYNPRARRTSLTSTGRLSTKPPITVTSVITTVKTLPIYHGFKTSYATLTTTALASSVIQPTLYSTAVDESGRTKTILNSKSDANGHYTTFTEVLITTSDLQQFRLLPIKVGFSTRTDTITETTVLTQLTTLYSTITPEVIPTTPATNPPGFPVPFYQQIPNQDFSLLTSSYVTTETIVTSTVLPIVLRGRTVLSTVTTTKFSESTVTKTASVPVPQIPTAAPFIPQPYFAVPQITTMLTLYVTGDQGDVIPVVTTVTVPFYQQPQHFFHTKVARSVPDKASEFATLASTAFIGVAVDGSRQDEVPGGERPEEVALFSSGIEPSLGSASSWSLAQSRSPHIAASDSISDTDAVTTISMGPITEVYEQPATDIPVLPKPTKGVSAKKWKAEKKPTAAPDVSPGG</sequence>
<feature type="compositionally biased region" description="Basic residues" evidence="1">
    <location>
        <begin position="716"/>
        <end position="726"/>
    </location>
</feature>
<accession>A0A9J6DL87</accession>
<organism evidence="3 4">
    <name type="scientific">Rhipicephalus microplus</name>
    <name type="common">Cattle tick</name>
    <name type="synonym">Boophilus microplus</name>
    <dbReference type="NCBI Taxonomy" id="6941"/>
    <lineage>
        <taxon>Eukaryota</taxon>
        <taxon>Metazoa</taxon>
        <taxon>Ecdysozoa</taxon>
        <taxon>Arthropoda</taxon>
        <taxon>Chelicerata</taxon>
        <taxon>Arachnida</taxon>
        <taxon>Acari</taxon>
        <taxon>Parasitiformes</taxon>
        <taxon>Ixodida</taxon>
        <taxon>Ixodoidea</taxon>
        <taxon>Ixodidae</taxon>
        <taxon>Rhipicephalinae</taxon>
        <taxon>Rhipicephalus</taxon>
        <taxon>Boophilus</taxon>
    </lineage>
</organism>
<evidence type="ECO:0000313" key="4">
    <source>
        <dbReference type="Proteomes" id="UP000821866"/>
    </source>
</evidence>
<feature type="compositionally biased region" description="Acidic residues" evidence="1">
    <location>
        <begin position="1571"/>
        <end position="1580"/>
    </location>
</feature>
<dbReference type="Pfam" id="PF15950">
    <property type="entry name" value="DUF4758"/>
    <property type="match status" value="6"/>
</dbReference>
<dbReference type="PANTHER" id="PTHR39072:SF3">
    <property type="entry name" value="RE48511P"/>
    <property type="match status" value="1"/>
</dbReference>
<feature type="region of interest" description="Disordered" evidence="1">
    <location>
        <begin position="932"/>
        <end position="960"/>
    </location>
</feature>
<dbReference type="Proteomes" id="UP000821866">
    <property type="component" value="Chromosome 6"/>
</dbReference>
<comment type="caution">
    <text evidence="3">The sequence shown here is derived from an EMBL/GenBank/DDBJ whole genome shotgun (WGS) entry which is preliminary data.</text>
</comment>
<dbReference type="EMBL" id="JABSTU010000008">
    <property type="protein sequence ID" value="KAH8022649.1"/>
    <property type="molecule type" value="Genomic_DNA"/>
</dbReference>
<evidence type="ECO:0000259" key="2">
    <source>
        <dbReference type="Pfam" id="PF15950"/>
    </source>
</evidence>
<feature type="domain" description="DUF4758" evidence="2">
    <location>
        <begin position="1010"/>
        <end position="1076"/>
    </location>
</feature>